<name>K2RYH7_MACPH</name>
<dbReference type="eggNOG" id="KOG0987">
    <property type="taxonomic scope" value="Eukaryota"/>
</dbReference>
<dbReference type="AlphaFoldDB" id="K2RYH7"/>
<dbReference type="EMBL" id="AHHD01000643">
    <property type="protein sequence ID" value="EKG09485.1"/>
    <property type="molecule type" value="Genomic_DNA"/>
</dbReference>
<keyword evidence="1" id="KW-0067">ATP-binding</keyword>
<protein>
    <recommendedName>
        <fullName evidence="1">ATP-dependent DNA helicase</fullName>
        <ecNumber evidence="1">5.6.2.3</ecNumber>
    </recommendedName>
</protein>
<dbReference type="EC" id="5.6.2.3" evidence="1"/>
<dbReference type="GO" id="GO:0006281">
    <property type="term" value="P:DNA repair"/>
    <property type="evidence" value="ECO:0007669"/>
    <property type="project" value="UniProtKB-KW"/>
</dbReference>
<dbReference type="InterPro" id="IPR027417">
    <property type="entry name" value="P-loop_NTPase"/>
</dbReference>
<dbReference type="GO" id="GO:0006310">
    <property type="term" value="P:DNA recombination"/>
    <property type="evidence" value="ECO:0007669"/>
    <property type="project" value="UniProtKB-KW"/>
</dbReference>
<comment type="catalytic activity">
    <reaction evidence="1">
        <text>ATP + H2O = ADP + phosphate + H(+)</text>
        <dbReference type="Rhea" id="RHEA:13065"/>
        <dbReference type="ChEBI" id="CHEBI:15377"/>
        <dbReference type="ChEBI" id="CHEBI:15378"/>
        <dbReference type="ChEBI" id="CHEBI:30616"/>
        <dbReference type="ChEBI" id="CHEBI:43474"/>
        <dbReference type="ChEBI" id="CHEBI:456216"/>
        <dbReference type="EC" id="5.6.2.3"/>
    </reaction>
</comment>
<dbReference type="PANTHER" id="PTHR47642">
    <property type="entry name" value="ATP-DEPENDENT DNA HELICASE"/>
    <property type="match status" value="1"/>
</dbReference>
<accession>K2RYH7</accession>
<sequence>MLIVDEVSMVGARTLQAANARLCQLRDDDYDFGGIPIVLFSGDFRQFPPVRDNCIARAPEDCSYGRNPNSEYQVKAKRAQEEAYRLWRRFEHAVVLDEQVRAAEDVEFQELLRRIRYGRGTQADVELLNRRCYRPGGRIPWGPGVTVVTGQNKNRWNLNMEGALALAKREGLPVHIFVSKHRWPDGGETETQAAEMLHQGDDSAHPIPGVFIFVAGMPVVVNSNVYQGLKVVNGATYRALGVVLDEEAPAVRIGEHTILHVGSPAGLVLSAESTASLAFIGMEPDTVLVRPTTTTFAAKYRKWIRQKVVRHGLPCSLGFVYTDHKVQGKTLEFAVLELAGSSRGTQAPQRCDPFSLYVQLSRCRSLDRIALLREVRQIDIVGNSMPEWVDQVDGEIERRCRATVERAERLGWRLG</sequence>
<dbReference type="InParanoid" id="K2RYH7"/>
<feature type="domain" description="DNA helicase Pif1-like DEAD-box helicase" evidence="2">
    <location>
        <begin position="2"/>
        <end position="120"/>
    </location>
</feature>
<evidence type="ECO:0000313" key="4">
    <source>
        <dbReference type="Proteomes" id="UP000007129"/>
    </source>
</evidence>
<comment type="similarity">
    <text evidence="1">Belongs to the helicase family.</text>
</comment>
<dbReference type="HOGENOM" id="CLU_001248_0_0_1"/>
<keyword evidence="1" id="KW-0378">Hydrolase</keyword>
<dbReference type="OrthoDB" id="3900875at2759"/>
<comment type="cofactor">
    <cofactor evidence="1">
        <name>Mg(2+)</name>
        <dbReference type="ChEBI" id="CHEBI:18420"/>
    </cofactor>
</comment>
<evidence type="ECO:0000256" key="1">
    <source>
        <dbReference type="RuleBase" id="RU363044"/>
    </source>
</evidence>
<dbReference type="VEuPathDB" id="FungiDB:MPH_13468"/>
<keyword evidence="1" id="KW-0227">DNA damage</keyword>
<keyword evidence="1" id="KW-0234">DNA repair</keyword>
<reference evidence="3 4" key="1">
    <citation type="journal article" date="2012" name="BMC Genomics">
        <title>Tools to kill: Genome of one of the most destructive plant pathogenic fungi Macrophomina phaseolina.</title>
        <authorList>
            <person name="Islam M.S."/>
            <person name="Haque M.S."/>
            <person name="Islam M.M."/>
            <person name="Emdad E.M."/>
            <person name="Halim A."/>
            <person name="Hossen Q.M.M."/>
            <person name="Hossain M.Z."/>
            <person name="Ahmed B."/>
            <person name="Rahim S."/>
            <person name="Rahman M.S."/>
            <person name="Alam M.M."/>
            <person name="Hou S."/>
            <person name="Wan X."/>
            <person name="Saito J.A."/>
            <person name="Alam M."/>
        </authorList>
    </citation>
    <scope>NUCLEOTIDE SEQUENCE [LARGE SCALE GENOMIC DNA]</scope>
    <source>
        <strain evidence="3 4">MS6</strain>
    </source>
</reference>
<dbReference type="PANTHER" id="PTHR47642:SF6">
    <property type="entry name" value="ATP-DEPENDENT DNA HELICASE"/>
    <property type="match status" value="1"/>
</dbReference>
<keyword evidence="1 3" id="KW-0347">Helicase</keyword>
<comment type="caution">
    <text evidence="3">The sequence shown here is derived from an EMBL/GenBank/DDBJ whole genome shotgun (WGS) entry which is preliminary data.</text>
</comment>
<dbReference type="InterPro" id="IPR051055">
    <property type="entry name" value="PIF1_helicase"/>
</dbReference>
<evidence type="ECO:0000259" key="2">
    <source>
        <dbReference type="Pfam" id="PF05970"/>
    </source>
</evidence>
<dbReference type="GO" id="GO:0016887">
    <property type="term" value="F:ATP hydrolysis activity"/>
    <property type="evidence" value="ECO:0007669"/>
    <property type="project" value="RHEA"/>
</dbReference>
<dbReference type="Pfam" id="PF05970">
    <property type="entry name" value="PIF1"/>
    <property type="match status" value="1"/>
</dbReference>
<dbReference type="Gene3D" id="3.40.50.300">
    <property type="entry name" value="P-loop containing nucleotide triphosphate hydrolases"/>
    <property type="match status" value="1"/>
</dbReference>
<proteinExistence type="inferred from homology"/>
<dbReference type="Proteomes" id="UP000007129">
    <property type="component" value="Unassembled WGS sequence"/>
</dbReference>
<keyword evidence="1" id="KW-0547">Nucleotide-binding</keyword>
<dbReference type="GO" id="GO:0000723">
    <property type="term" value="P:telomere maintenance"/>
    <property type="evidence" value="ECO:0007669"/>
    <property type="project" value="InterPro"/>
</dbReference>
<dbReference type="GO" id="GO:0005524">
    <property type="term" value="F:ATP binding"/>
    <property type="evidence" value="ECO:0007669"/>
    <property type="project" value="UniProtKB-KW"/>
</dbReference>
<dbReference type="STRING" id="1126212.K2RYH7"/>
<keyword evidence="1" id="KW-0233">DNA recombination</keyword>
<dbReference type="GO" id="GO:0043139">
    <property type="term" value="F:5'-3' DNA helicase activity"/>
    <property type="evidence" value="ECO:0007669"/>
    <property type="project" value="UniProtKB-EC"/>
</dbReference>
<evidence type="ECO:0000313" key="3">
    <source>
        <dbReference type="EMBL" id="EKG09485.1"/>
    </source>
</evidence>
<gene>
    <name evidence="3" type="ORF">MPH_13468</name>
</gene>
<dbReference type="SUPFAM" id="SSF52540">
    <property type="entry name" value="P-loop containing nucleoside triphosphate hydrolases"/>
    <property type="match status" value="1"/>
</dbReference>
<organism evidence="3 4">
    <name type="scientific">Macrophomina phaseolina (strain MS6)</name>
    <name type="common">Charcoal rot fungus</name>
    <dbReference type="NCBI Taxonomy" id="1126212"/>
    <lineage>
        <taxon>Eukaryota</taxon>
        <taxon>Fungi</taxon>
        <taxon>Dikarya</taxon>
        <taxon>Ascomycota</taxon>
        <taxon>Pezizomycotina</taxon>
        <taxon>Dothideomycetes</taxon>
        <taxon>Dothideomycetes incertae sedis</taxon>
        <taxon>Botryosphaeriales</taxon>
        <taxon>Botryosphaeriaceae</taxon>
        <taxon>Macrophomina</taxon>
    </lineage>
</organism>
<dbReference type="InterPro" id="IPR010285">
    <property type="entry name" value="DNA_helicase_pif1-like_DEAD"/>
</dbReference>